<protein>
    <submittedName>
        <fullName evidence="2">Cyclic nucleotide-binding protein</fullName>
    </submittedName>
</protein>
<dbReference type="Pfam" id="PF00027">
    <property type="entry name" value="cNMP_binding"/>
    <property type="match status" value="1"/>
</dbReference>
<sequence>MLLHDEVSVLRGVPLFAGMETSKLKLLAFASDRVIFEPGHILYRKGDSADSAYVILSGEVDLIDETPGGQVNVGTSGARTVVGEVAILSDKPRAHTVQARSRVETLRITKDHFHKLLACCPGTMAQIIRVLGERMALAS</sequence>
<dbReference type="AlphaFoldDB" id="A0A2W5S934"/>
<dbReference type="GO" id="GO:0030552">
    <property type="term" value="F:cAMP binding"/>
    <property type="evidence" value="ECO:0007669"/>
    <property type="project" value="TreeGrafter"/>
</dbReference>
<dbReference type="SUPFAM" id="SSF51206">
    <property type="entry name" value="cAMP-binding domain-like"/>
    <property type="match status" value="1"/>
</dbReference>
<dbReference type="InterPro" id="IPR000595">
    <property type="entry name" value="cNMP-bd_dom"/>
</dbReference>
<dbReference type="PANTHER" id="PTHR11635:SF152">
    <property type="entry name" value="CAMP-DEPENDENT PROTEIN KINASE TYPE I REGULATORY SUBUNIT-RELATED"/>
    <property type="match status" value="1"/>
</dbReference>
<gene>
    <name evidence="2" type="ORF">DI533_13440</name>
</gene>
<name>A0A2W5S934_CERSP</name>
<dbReference type="GO" id="GO:0005952">
    <property type="term" value="C:cAMP-dependent protein kinase complex"/>
    <property type="evidence" value="ECO:0007669"/>
    <property type="project" value="InterPro"/>
</dbReference>
<dbReference type="Gene3D" id="2.60.120.10">
    <property type="entry name" value="Jelly Rolls"/>
    <property type="match status" value="1"/>
</dbReference>
<dbReference type="EMBL" id="QFQS01000003">
    <property type="protein sequence ID" value="PZQ96604.1"/>
    <property type="molecule type" value="Genomic_DNA"/>
</dbReference>
<comment type="caution">
    <text evidence="2">The sequence shown here is derived from an EMBL/GenBank/DDBJ whole genome shotgun (WGS) entry which is preliminary data.</text>
</comment>
<dbReference type="PROSITE" id="PS50042">
    <property type="entry name" value="CNMP_BINDING_3"/>
    <property type="match status" value="1"/>
</dbReference>
<dbReference type="GO" id="GO:0005829">
    <property type="term" value="C:cytosol"/>
    <property type="evidence" value="ECO:0007669"/>
    <property type="project" value="TreeGrafter"/>
</dbReference>
<dbReference type="InterPro" id="IPR014710">
    <property type="entry name" value="RmlC-like_jellyroll"/>
</dbReference>
<proteinExistence type="predicted"/>
<evidence type="ECO:0000259" key="1">
    <source>
        <dbReference type="PROSITE" id="PS50042"/>
    </source>
</evidence>
<dbReference type="InterPro" id="IPR050503">
    <property type="entry name" value="cAMP-dep_PK_reg_su-like"/>
</dbReference>
<dbReference type="GO" id="GO:0034236">
    <property type="term" value="F:protein kinase A catalytic subunit binding"/>
    <property type="evidence" value="ECO:0007669"/>
    <property type="project" value="TreeGrafter"/>
</dbReference>
<dbReference type="InterPro" id="IPR018490">
    <property type="entry name" value="cNMP-bd_dom_sf"/>
</dbReference>
<dbReference type="GO" id="GO:0004862">
    <property type="term" value="F:cAMP-dependent protein kinase inhibitor activity"/>
    <property type="evidence" value="ECO:0007669"/>
    <property type="project" value="TreeGrafter"/>
</dbReference>
<dbReference type="PANTHER" id="PTHR11635">
    <property type="entry name" value="CAMP-DEPENDENT PROTEIN KINASE REGULATORY CHAIN"/>
    <property type="match status" value="1"/>
</dbReference>
<dbReference type="Proteomes" id="UP000248975">
    <property type="component" value="Unassembled WGS sequence"/>
</dbReference>
<dbReference type="CDD" id="cd00038">
    <property type="entry name" value="CAP_ED"/>
    <property type="match status" value="1"/>
</dbReference>
<organism evidence="2 3">
    <name type="scientific">Cereibacter sphaeroides</name>
    <name type="common">Rhodobacter sphaeroides</name>
    <dbReference type="NCBI Taxonomy" id="1063"/>
    <lineage>
        <taxon>Bacteria</taxon>
        <taxon>Pseudomonadati</taxon>
        <taxon>Pseudomonadota</taxon>
        <taxon>Alphaproteobacteria</taxon>
        <taxon>Rhodobacterales</taxon>
        <taxon>Paracoccaceae</taxon>
        <taxon>Cereibacter</taxon>
    </lineage>
</organism>
<evidence type="ECO:0000313" key="2">
    <source>
        <dbReference type="EMBL" id="PZQ96604.1"/>
    </source>
</evidence>
<reference evidence="2 3" key="1">
    <citation type="submission" date="2017-08" db="EMBL/GenBank/DDBJ databases">
        <title>Infants hospitalized years apart are colonized by the same room-sourced microbial strains.</title>
        <authorList>
            <person name="Brooks B."/>
            <person name="Olm M.R."/>
            <person name="Firek B.A."/>
            <person name="Baker R."/>
            <person name="Thomas B.C."/>
            <person name="Morowitz M.J."/>
            <person name="Banfield J.F."/>
        </authorList>
    </citation>
    <scope>NUCLEOTIDE SEQUENCE [LARGE SCALE GENOMIC DNA]</scope>
    <source>
        <strain evidence="2">S2_003_000_R2_11</strain>
    </source>
</reference>
<dbReference type="PRINTS" id="PR00103">
    <property type="entry name" value="CAMPKINASE"/>
</dbReference>
<feature type="domain" description="Cyclic nucleotide-binding" evidence="1">
    <location>
        <begin position="15"/>
        <end position="117"/>
    </location>
</feature>
<evidence type="ECO:0000313" key="3">
    <source>
        <dbReference type="Proteomes" id="UP000248975"/>
    </source>
</evidence>
<dbReference type="SMART" id="SM00100">
    <property type="entry name" value="cNMP"/>
    <property type="match status" value="1"/>
</dbReference>
<accession>A0A2W5S934</accession>